<sequence>MLRLLRTKQNLFRPGARRLPPNVRPGPDSIQLQRVKIRRKWFRPWIFLGSAAIYYACYQIYTTSVFSILGKWLDEQYANMSAKERKLLEKEIEETDASFFIPLPGTTHMIEPRPYRGSDPEWKQFAQLSRDPKQITDVKYTLAQYVRKAIEGHPIISRDFGKDWKLTRTWFDVNYPQRPPPTFERQGICWDDDGISIATQPVDSATVFKLQRTLMPTAATLSLWSFSTTLAKHNFWTMAKYLGYDAKPDPSSQLEQTLDRLRQHIGKTQSRPPPPVPDTNSLESKSAETKDLAPTTKRQTADGAAAGSTPSAPPPEGTAQEASGKGFPQAIRPFSRPAPEGSEQKIPSAKDIYGVKEVSATTTGAWQAMRQKFRRVWRPVRPFPPRGSVEFRGLVEVASSKASIVVDVQAFYDPKSQTIDTKTMVLGLRTLKPRQMAPAR</sequence>
<feature type="compositionally biased region" description="Low complexity" evidence="1">
    <location>
        <begin position="301"/>
        <end position="310"/>
    </location>
</feature>
<feature type="transmembrane region" description="Helical" evidence="2">
    <location>
        <begin position="41"/>
        <end position="61"/>
    </location>
</feature>
<dbReference type="EMBL" id="JAFIMR010000018">
    <property type="protein sequence ID" value="KAI1867495.1"/>
    <property type="molecule type" value="Genomic_DNA"/>
</dbReference>
<comment type="caution">
    <text evidence="3">The sequence shown here is derived from an EMBL/GenBank/DDBJ whole genome shotgun (WGS) entry which is preliminary data.</text>
</comment>
<protein>
    <submittedName>
        <fullName evidence="3">Uncharacterized protein</fullName>
    </submittedName>
</protein>
<proteinExistence type="predicted"/>
<reference evidence="3" key="1">
    <citation type="submission" date="2021-03" db="EMBL/GenBank/DDBJ databases">
        <title>Revisited historic fungal species revealed as producer of novel bioactive compounds through whole genome sequencing and comparative genomics.</title>
        <authorList>
            <person name="Vignolle G.A."/>
            <person name="Hochenegger N."/>
            <person name="Mach R.L."/>
            <person name="Mach-Aigner A.R."/>
            <person name="Javad Rahimi M."/>
            <person name="Salim K.A."/>
            <person name="Chan C.M."/>
            <person name="Lim L.B.L."/>
            <person name="Cai F."/>
            <person name="Druzhinina I.S."/>
            <person name="U'Ren J.M."/>
            <person name="Derntl C."/>
        </authorList>
    </citation>
    <scope>NUCLEOTIDE SEQUENCE</scope>
    <source>
        <strain evidence="3">TUCIM 5799</strain>
    </source>
</reference>
<evidence type="ECO:0000313" key="4">
    <source>
        <dbReference type="Proteomes" id="UP000829685"/>
    </source>
</evidence>
<keyword evidence="2" id="KW-0812">Transmembrane</keyword>
<name>A0A9P9WK10_9PEZI</name>
<evidence type="ECO:0000256" key="2">
    <source>
        <dbReference type="SAM" id="Phobius"/>
    </source>
</evidence>
<evidence type="ECO:0000313" key="3">
    <source>
        <dbReference type="EMBL" id="KAI1867495.1"/>
    </source>
</evidence>
<dbReference type="OrthoDB" id="5316527at2759"/>
<keyword evidence="2" id="KW-1133">Transmembrane helix</keyword>
<organism evidence="3 4">
    <name type="scientific">Neoarthrinium moseri</name>
    <dbReference type="NCBI Taxonomy" id="1658444"/>
    <lineage>
        <taxon>Eukaryota</taxon>
        <taxon>Fungi</taxon>
        <taxon>Dikarya</taxon>
        <taxon>Ascomycota</taxon>
        <taxon>Pezizomycotina</taxon>
        <taxon>Sordariomycetes</taxon>
        <taxon>Xylariomycetidae</taxon>
        <taxon>Amphisphaeriales</taxon>
        <taxon>Apiosporaceae</taxon>
        <taxon>Neoarthrinium</taxon>
    </lineage>
</organism>
<dbReference type="AlphaFoldDB" id="A0A9P9WK10"/>
<feature type="region of interest" description="Disordered" evidence="1">
    <location>
        <begin position="265"/>
        <end position="348"/>
    </location>
</feature>
<dbReference type="Proteomes" id="UP000829685">
    <property type="component" value="Unassembled WGS sequence"/>
</dbReference>
<evidence type="ECO:0000256" key="1">
    <source>
        <dbReference type="SAM" id="MobiDB-lite"/>
    </source>
</evidence>
<keyword evidence="2" id="KW-0472">Membrane</keyword>
<accession>A0A9P9WK10</accession>
<keyword evidence="4" id="KW-1185">Reference proteome</keyword>
<gene>
    <name evidence="3" type="ORF">JX265_007297</name>
</gene>